<proteinExistence type="predicted"/>
<dbReference type="Proteomes" id="UP001501759">
    <property type="component" value="Unassembled WGS sequence"/>
</dbReference>
<comment type="caution">
    <text evidence="2">The sequence shown here is derived from an EMBL/GenBank/DDBJ whole genome shotgun (WGS) entry which is preliminary data.</text>
</comment>
<evidence type="ECO:0000313" key="2">
    <source>
        <dbReference type="EMBL" id="GAA5032433.1"/>
    </source>
</evidence>
<sequence>MFDAYTIPEPTDPVGDFGLEINVTKDGVQAVDRLARPPMHGTRFPRPELVEALLCRGSTHWPNETIDTFGCKVLTVPRSTRWREAVSTALDGDWCAPLVQTGYLPSTALGALRAEARTLHRQLVPLWRRRTRHGRLLSLDAALGDGLSLHDLVAADVDLLHREPDGVYEDERLNAVLRALRPTERQVVFAYAEGEGTTWTEAAAAVGATDPNAFGERVRRKTKRLAAEQVRRTIQQRNRHRGPAPAVPAPTATAGTHRATGECPE</sequence>
<reference evidence="3" key="1">
    <citation type="journal article" date="2019" name="Int. J. Syst. Evol. Microbiol.">
        <title>The Global Catalogue of Microorganisms (GCM) 10K type strain sequencing project: providing services to taxonomists for standard genome sequencing and annotation.</title>
        <authorList>
            <consortium name="The Broad Institute Genomics Platform"/>
            <consortium name="The Broad Institute Genome Sequencing Center for Infectious Disease"/>
            <person name="Wu L."/>
            <person name="Ma J."/>
        </authorList>
    </citation>
    <scope>NUCLEOTIDE SEQUENCE [LARGE SCALE GENOMIC DNA]</scope>
    <source>
        <strain evidence="3">JCM 18409</strain>
    </source>
</reference>
<dbReference type="RefSeq" id="WP_345657280.1">
    <property type="nucleotide sequence ID" value="NZ_BAABKB010000039.1"/>
</dbReference>
<keyword evidence="3" id="KW-1185">Reference proteome</keyword>
<gene>
    <name evidence="2" type="ORF">GCM10023335_74900</name>
</gene>
<organism evidence="2 3">
    <name type="scientific">Streptomyces siamensis</name>
    <dbReference type="NCBI Taxonomy" id="1274986"/>
    <lineage>
        <taxon>Bacteria</taxon>
        <taxon>Bacillati</taxon>
        <taxon>Actinomycetota</taxon>
        <taxon>Actinomycetes</taxon>
        <taxon>Kitasatosporales</taxon>
        <taxon>Streptomycetaceae</taxon>
        <taxon>Streptomyces</taxon>
    </lineage>
</organism>
<evidence type="ECO:0000313" key="3">
    <source>
        <dbReference type="Proteomes" id="UP001501759"/>
    </source>
</evidence>
<dbReference type="EMBL" id="BAABKB010000039">
    <property type="protein sequence ID" value="GAA5032433.1"/>
    <property type="molecule type" value="Genomic_DNA"/>
</dbReference>
<feature type="region of interest" description="Disordered" evidence="1">
    <location>
        <begin position="233"/>
        <end position="265"/>
    </location>
</feature>
<name>A0ABP9JHL9_9ACTN</name>
<evidence type="ECO:0008006" key="4">
    <source>
        <dbReference type="Google" id="ProtNLM"/>
    </source>
</evidence>
<protein>
    <recommendedName>
        <fullName evidence="4">Sigma-70 family RNA polymerase sigma factor</fullName>
    </recommendedName>
</protein>
<accession>A0ABP9JHL9</accession>
<evidence type="ECO:0000256" key="1">
    <source>
        <dbReference type="SAM" id="MobiDB-lite"/>
    </source>
</evidence>